<evidence type="ECO:0000256" key="1">
    <source>
        <dbReference type="ARBA" id="ARBA00022490"/>
    </source>
</evidence>
<evidence type="ECO:0000313" key="12">
    <source>
        <dbReference type="Proteomes" id="UP001155241"/>
    </source>
</evidence>
<dbReference type="SUPFAM" id="SSF52540">
    <property type="entry name" value="P-loop containing nucleoside triphosphate hydrolases"/>
    <property type="match status" value="1"/>
</dbReference>
<evidence type="ECO:0000256" key="3">
    <source>
        <dbReference type="ARBA" id="ARBA00022741"/>
    </source>
</evidence>
<organism evidence="11 12">
    <name type="scientific">Aeoliella straminimaris</name>
    <dbReference type="NCBI Taxonomy" id="2954799"/>
    <lineage>
        <taxon>Bacteria</taxon>
        <taxon>Pseudomonadati</taxon>
        <taxon>Planctomycetota</taxon>
        <taxon>Planctomycetia</taxon>
        <taxon>Pirellulales</taxon>
        <taxon>Lacipirellulaceae</taxon>
        <taxon>Aeoliella</taxon>
    </lineage>
</organism>
<dbReference type="SMART" id="SM00760">
    <property type="entry name" value="Bac_DnaA_C"/>
    <property type="match status" value="1"/>
</dbReference>
<dbReference type="PANTHER" id="PTHR30050:SF2">
    <property type="entry name" value="CHROMOSOMAL REPLICATION INITIATOR PROTEIN DNAA"/>
    <property type="match status" value="1"/>
</dbReference>
<dbReference type="AlphaFoldDB" id="A0A9X2F7K0"/>
<dbReference type="PROSITE" id="PS01008">
    <property type="entry name" value="DNAA"/>
    <property type="match status" value="1"/>
</dbReference>
<feature type="domain" description="AAA+ ATPase" evidence="9">
    <location>
        <begin position="66"/>
        <end position="239"/>
    </location>
</feature>
<dbReference type="EMBL" id="JAMXLR010000020">
    <property type="protein sequence ID" value="MCO6043143.1"/>
    <property type="molecule type" value="Genomic_DNA"/>
</dbReference>
<dbReference type="GO" id="GO:0005524">
    <property type="term" value="F:ATP binding"/>
    <property type="evidence" value="ECO:0007669"/>
    <property type="project" value="UniProtKB-KW"/>
</dbReference>
<comment type="function">
    <text evidence="7">Plays an essential role in the initiation and regulation of chromosomal replication. ATP-DnaA binds to the origin of replication (oriC) to initiate formation of the DNA replication initiation complex once per cell cycle. Binds the DnaA box (a 9 base pair repeat at the origin) and separates the double-stranded (ds)DNA. Forms a right-handed helical filament on oriC DNA; dsDNA binds to the exterior of the filament while single-stranded (ss)DNA is stabiized in the filament's interior. The ATP-DnaA-oriC complex binds and stabilizes one strand of the AT-rich DNA unwinding element (DUE), permitting loading of DNA polymerase. After initiation quickly degrades to an ADP-DnaA complex that is not apt for DNA replication. Binds acidic phospholipids.</text>
</comment>
<dbReference type="SMART" id="SM00382">
    <property type="entry name" value="AAA"/>
    <property type="match status" value="1"/>
</dbReference>
<feature type="domain" description="Chromosomal replication initiator DnaA C-terminal" evidence="10">
    <location>
        <begin position="270"/>
        <end position="339"/>
    </location>
</feature>
<keyword evidence="2 7" id="KW-0235">DNA replication</keyword>
<evidence type="ECO:0000256" key="5">
    <source>
        <dbReference type="ARBA" id="ARBA00023121"/>
    </source>
</evidence>
<sequence>MSTLPVPSRLNDAQQPALATAAAQVVAPSGFIAGQENRFLAAVLGTWCDALADGDSKPGDASWERLTSPLVLVGSTGSGKSHLAHGLAELAGDQRAVYTTANDLRREFATAIDEGGPRAWRDRISATAILVIDDLDHLPVRSHFQQELLHLAHEIESRGHKLVATSAQPIAHLPAWLPDLVNWFASGLTLEISPLGADSRYELLTQFAATNQWQLPSDAIELLVEHTPPEPREMFRLAADMLRQFGTGARLETDTLAHFIHQRKAAQAPELRDIVRVVARYYRIPLKSLTSASRQAAVVSARATAIYLARTLTSASYEQIGKHLGGRDHSTIMYSHRQVEKRLTREAALRSAIDDLTRLLRK</sequence>
<dbReference type="InterPro" id="IPR013317">
    <property type="entry name" value="DnaA_dom"/>
</dbReference>
<protein>
    <recommendedName>
        <fullName evidence="7">Chromosomal replication initiator protein DnaA</fullName>
    </recommendedName>
</protein>
<dbReference type="RefSeq" id="WP_252851242.1">
    <property type="nucleotide sequence ID" value="NZ_JAMXLR010000020.1"/>
</dbReference>
<dbReference type="Pfam" id="PF08299">
    <property type="entry name" value="Bac_DnaA_C"/>
    <property type="match status" value="1"/>
</dbReference>
<evidence type="ECO:0000313" key="11">
    <source>
        <dbReference type="EMBL" id="MCO6043143.1"/>
    </source>
</evidence>
<comment type="caution">
    <text evidence="11">The sequence shown here is derived from an EMBL/GenBank/DDBJ whole genome shotgun (WGS) entry which is preliminary data.</text>
</comment>
<dbReference type="GO" id="GO:0003688">
    <property type="term" value="F:DNA replication origin binding"/>
    <property type="evidence" value="ECO:0007669"/>
    <property type="project" value="InterPro"/>
</dbReference>
<evidence type="ECO:0000256" key="2">
    <source>
        <dbReference type="ARBA" id="ARBA00022705"/>
    </source>
</evidence>
<gene>
    <name evidence="11" type="ORF">NG895_04430</name>
</gene>
<reference evidence="11" key="1">
    <citation type="submission" date="2022-06" db="EMBL/GenBank/DDBJ databases">
        <title>Aeoliella straminimaris, a novel planctomycete from sediments.</title>
        <authorList>
            <person name="Vitorino I.R."/>
            <person name="Lage O.M."/>
        </authorList>
    </citation>
    <scope>NUCLEOTIDE SEQUENCE</scope>
    <source>
        <strain evidence="11">ICT_H6.2</strain>
    </source>
</reference>
<evidence type="ECO:0000259" key="10">
    <source>
        <dbReference type="SMART" id="SM00760"/>
    </source>
</evidence>
<dbReference type="InterPro" id="IPR020591">
    <property type="entry name" value="Chromosome_initiator_DnaA-like"/>
</dbReference>
<dbReference type="PANTHER" id="PTHR30050">
    <property type="entry name" value="CHROMOSOMAL REPLICATION INITIATOR PROTEIN DNAA"/>
    <property type="match status" value="1"/>
</dbReference>
<dbReference type="Proteomes" id="UP001155241">
    <property type="component" value="Unassembled WGS sequence"/>
</dbReference>
<dbReference type="InterPro" id="IPR013159">
    <property type="entry name" value="DnaA_C"/>
</dbReference>
<name>A0A9X2F7K0_9BACT</name>
<keyword evidence="4 7" id="KW-0067">ATP-binding</keyword>
<dbReference type="GO" id="GO:0006275">
    <property type="term" value="P:regulation of DNA replication"/>
    <property type="evidence" value="ECO:0007669"/>
    <property type="project" value="InterPro"/>
</dbReference>
<keyword evidence="5" id="KW-0446">Lipid-binding</keyword>
<dbReference type="InterPro" id="IPR018312">
    <property type="entry name" value="Chromosome_initiator_DnaA_CS"/>
</dbReference>
<keyword evidence="6 7" id="KW-0238">DNA-binding</keyword>
<comment type="similarity">
    <text evidence="8">Belongs to the DnaA family.</text>
</comment>
<dbReference type="InterPro" id="IPR027417">
    <property type="entry name" value="P-loop_NTPase"/>
</dbReference>
<evidence type="ECO:0000256" key="4">
    <source>
        <dbReference type="ARBA" id="ARBA00022840"/>
    </source>
</evidence>
<keyword evidence="1" id="KW-0963">Cytoplasm</keyword>
<dbReference type="Pfam" id="PF00308">
    <property type="entry name" value="Bac_DnaA"/>
    <property type="match status" value="1"/>
</dbReference>
<proteinExistence type="inferred from homology"/>
<evidence type="ECO:0000256" key="6">
    <source>
        <dbReference type="ARBA" id="ARBA00023125"/>
    </source>
</evidence>
<dbReference type="CDD" id="cd00009">
    <property type="entry name" value="AAA"/>
    <property type="match status" value="1"/>
</dbReference>
<dbReference type="GO" id="GO:0008289">
    <property type="term" value="F:lipid binding"/>
    <property type="evidence" value="ECO:0007669"/>
    <property type="project" value="UniProtKB-KW"/>
</dbReference>
<dbReference type="GO" id="GO:0006270">
    <property type="term" value="P:DNA replication initiation"/>
    <property type="evidence" value="ECO:0007669"/>
    <property type="project" value="InterPro"/>
</dbReference>
<evidence type="ECO:0000259" key="9">
    <source>
        <dbReference type="SMART" id="SM00382"/>
    </source>
</evidence>
<dbReference type="CDD" id="cd06571">
    <property type="entry name" value="Bac_DnaA_C"/>
    <property type="match status" value="1"/>
</dbReference>
<dbReference type="Gene3D" id="3.40.50.300">
    <property type="entry name" value="P-loop containing nucleotide triphosphate hydrolases"/>
    <property type="match status" value="1"/>
</dbReference>
<dbReference type="InterPro" id="IPR010921">
    <property type="entry name" value="Trp_repressor/repl_initiator"/>
</dbReference>
<dbReference type="PRINTS" id="PR00051">
    <property type="entry name" value="DNAA"/>
</dbReference>
<evidence type="ECO:0000256" key="8">
    <source>
        <dbReference type="RuleBase" id="RU004227"/>
    </source>
</evidence>
<evidence type="ECO:0000256" key="7">
    <source>
        <dbReference type="RuleBase" id="RU000577"/>
    </source>
</evidence>
<keyword evidence="3 7" id="KW-0547">Nucleotide-binding</keyword>
<keyword evidence="12" id="KW-1185">Reference proteome</keyword>
<dbReference type="Gene3D" id="1.10.1750.10">
    <property type="match status" value="1"/>
</dbReference>
<dbReference type="InterPro" id="IPR003593">
    <property type="entry name" value="AAA+_ATPase"/>
</dbReference>
<dbReference type="GO" id="GO:0005886">
    <property type="term" value="C:plasma membrane"/>
    <property type="evidence" value="ECO:0007669"/>
    <property type="project" value="TreeGrafter"/>
</dbReference>
<dbReference type="SUPFAM" id="SSF48295">
    <property type="entry name" value="TrpR-like"/>
    <property type="match status" value="1"/>
</dbReference>
<accession>A0A9X2F7K0</accession>